<reference evidence="2" key="1">
    <citation type="submission" date="2021-02" db="EMBL/GenBank/DDBJ databases">
        <authorList>
            <person name="Dougan E. K."/>
            <person name="Rhodes N."/>
            <person name="Thang M."/>
            <person name="Chan C."/>
        </authorList>
    </citation>
    <scope>NUCLEOTIDE SEQUENCE</scope>
</reference>
<sequence>MIQVDVNHYTALVTQAAQAQAAAQAMAAATAAPHTTATLPMTYVSKGQSQWTAKESWQSDKWKGQSWKQSDWQQKNRWPQKKGGGEKEKWPKGWNKWERDEKAPGEGQPVTPGAPLILQTGEVRSGSVVGRRVDLPDAEEATEEDLSRQAIERAHLSVDRPMSARELVQMGKLKDFWSMTWAEGVIISTLITGPSYTKCDDLESGSGEVCPNDSKPEDYPSFGFSGRGTLEAPDPTIEAAFQKTAAHSKGQQGVIFVYQGELEKPTRTTEVGVAVMMAAVKDVGSARSGQHIILHPKHAILRAIGCAWPA</sequence>
<dbReference type="AlphaFoldDB" id="A0A812J9C8"/>
<feature type="region of interest" description="Disordered" evidence="1">
    <location>
        <begin position="54"/>
        <end position="115"/>
    </location>
</feature>
<evidence type="ECO:0000256" key="1">
    <source>
        <dbReference type="SAM" id="MobiDB-lite"/>
    </source>
</evidence>
<gene>
    <name evidence="2" type="ORF">SNAT2548_LOCUS5925</name>
</gene>
<proteinExistence type="predicted"/>
<evidence type="ECO:0000313" key="3">
    <source>
        <dbReference type="Proteomes" id="UP000604046"/>
    </source>
</evidence>
<dbReference type="EMBL" id="CAJNDS010000384">
    <property type="protein sequence ID" value="CAE7200170.1"/>
    <property type="molecule type" value="Genomic_DNA"/>
</dbReference>
<feature type="compositionally biased region" description="Polar residues" evidence="1">
    <location>
        <begin position="66"/>
        <end position="77"/>
    </location>
</feature>
<name>A0A812J9C8_9DINO</name>
<feature type="compositionally biased region" description="Basic and acidic residues" evidence="1">
    <location>
        <begin position="83"/>
        <end position="104"/>
    </location>
</feature>
<protein>
    <submittedName>
        <fullName evidence="2">Uncharacterized protein</fullName>
    </submittedName>
</protein>
<organism evidence="2 3">
    <name type="scientific">Symbiodinium natans</name>
    <dbReference type="NCBI Taxonomy" id="878477"/>
    <lineage>
        <taxon>Eukaryota</taxon>
        <taxon>Sar</taxon>
        <taxon>Alveolata</taxon>
        <taxon>Dinophyceae</taxon>
        <taxon>Suessiales</taxon>
        <taxon>Symbiodiniaceae</taxon>
        <taxon>Symbiodinium</taxon>
    </lineage>
</organism>
<evidence type="ECO:0000313" key="2">
    <source>
        <dbReference type="EMBL" id="CAE7200170.1"/>
    </source>
</evidence>
<comment type="caution">
    <text evidence="2">The sequence shown here is derived from an EMBL/GenBank/DDBJ whole genome shotgun (WGS) entry which is preliminary data.</text>
</comment>
<keyword evidence="3" id="KW-1185">Reference proteome</keyword>
<accession>A0A812J9C8</accession>
<dbReference type="Proteomes" id="UP000604046">
    <property type="component" value="Unassembled WGS sequence"/>
</dbReference>